<dbReference type="AlphaFoldDB" id="A0A8S9L713"/>
<protein>
    <submittedName>
        <fullName evidence="1">Uncharacterized protein</fullName>
    </submittedName>
</protein>
<organism evidence="1">
    <name type="scientific">Brassica cretica</name>
    <name type="common">Mustard</name>
    <dbReference type="NCBI Taxonomy" id="69181"/>
    <lineage>
        <taxon>Eukaryota</taxon>
        <taxon>Viridiplantae</taxon>
        <taxon>Streptophyta</taxon>
        <taxon>Embryophyta</taxon>
        <taxon>Tracheophyta</taxon>
        <taxon>Spermatophyta</taxon>
        <taxon>Magnoliopsida</taxon>
        <taxon>eudicotyledons</taxon>
        <taxon>Gunneridae</taxon>
        <taxon>Pentapetalae</taxon>
        <taxon>rosids</taxon>
        <taxon>malvids</taxon>
        <taxon>Brassicales</taxon>
        <taxon>Brassicaceae</taxon>
        <taxon>Brassiceae</taxon>
        <taxon>Brassica</taxon>
    </lineage>
</organism>
<proteinExistence type="predicted"/>
<evidence type="ECO:0000313" key="1">
    <source>
        <dbReference type="EMBL" id="KAF2603164.1"/>
    </source>
</evidence>
<comment type="caution">
    <text evidence="1">The sequence shown here is derived from an EMBL/GenBank/DDBJ whole genome shotgun (WGS) entry which is preliminary data.</text>
</comment>
<gene>
    <name evidence="1" type="ORF">F2Q70_00025723</name>
</gene>
<reference evidence="1" key="1">
    <citation type="submission" date="2019-12" db="EMBL/GenBank/DDBJ databases">
        <title>Genome sequencing and annotation of Brassica cretica.</title>
        <authorList>
            <person name="Studholme D.J."/>
            <person name="Sarris P.F."/>
        </authorList>
    </citation>
    <scope>NUCLEOTIDE SEQUENCE</scope>
    <source>
        <strain evidence="1">PFS-102/07</strain>
        <tissue evidence="1">Leaf</tissue>
    </source>
</reference>
<name>A0A8S9L713_BRACR</name>
<accession>A0A8S9L713</accession>
<dbReference type="EMBL" id="QGKY02000094">
    <property type="protein sequence ID" value="KAF2603164.1"/>
    <property type="molecule type" value="Genomic_DNA"/>
</dbReference>
<sequence length="237" mass="26909">MTFQGGLKTHKLKQLNRGTLDCILRWSELEQLIAVILSAVYQTSMTWDFVVASDRDFWRWQIPAGTSPEQPQIATMKEKPSYHPKRESRALQTRFGGIEERLDPQTVNLIRVLPLIQKEPGNGRDIIGKISMPAFQIIYPIVKSTYVSVYDQPGDEATLIGYANSQLNQRFTVDTEGTREWARYYWKDLDASFSDHLSDCQIDVRGVGAVSVYDQPGDEATLVKQMVSDRSKLGVYG</sequence>